<evidence type="ECO:0000313" key="2">
    <source>
        <dbReference type="EMBL" id="KAK2173168.1"/>
    </source>
</evidence>
<accession>A0AAD9NLP2</accession>
<protein>
    <recommendedName>
        <fullName evidence="1">Galaxin-like repeats domain-containing protein</fullName>
    </recommendedName>
</protein>
<dbReference type="InterPro" id="IPR056601">
    <property type="entry name" value="Galaxin_dom"/>
</dbReference>
<dbReference type="PANTHER" id="PTHR34490">
    <property type="entry name" value="PROTEIN CBG12054-RELATED"/>
    <property type="match status" value="1"/>
</dbReference>
<reference evidence="2" key="1">
    <citation type="journal article" date="2023" name="Mol. Biol. Evol.">
        <title>Third-Generation Sequencing Reveals the Adaptive Role of the Epigenome in Three Deep-Sea Polychaetes.</title>
        <authorList>
            <person name="Perez M."/>
            <person name="Aroh O."/>
            <person name="Sun Y."/>
            <person name="Lan Y."/>
            <person name="Juniper S.K."/>
            <person name="Young C.R."/>
            <person name="Angers B."/>
            <person name="Qian P.Y."/>
        </authorList>
    </citation>
    <scope>NUCLEOTIDE SEQUENCE</scope>
    <source>
        <strain evidence="2">R07B-5</strain>
    </source>
</reference>
<dbReference type="AlphaFoldDB" id="A0AAD9NLP2"/>
<keyword evidence="3" id="KW-1185">Reference proteome</keyword>
<feature type="domain" description="Galaxin-like repeats" evidence="1">
    <location>
        <begin position="2"/>
        <end position="138"/>
    </location>
</feature>
<dbReference type="Pfam" id="PF24748">
    <property type="entry name" value="Galaxin_repeat"/>
    <property type="match status" value="1"/>
</dbReference>
<proteinExistence type="predicted"/>
<gene>
    <name evidence="2" type="ORF">NP493_897g00064</name>
</gene>
<evidence type="ECO:0000259" key="1">
    <source>
        <dbReference type="Pfam" id="PF24748"/>
    </source>
</evidence>
<dbReference type="InterPro" id="IPR055284">
    <property type="entry name" value="Galaxin-like"/>
</dbReference>
<dbReference type="Proteomes" id="UP001209878">
    <property type="component" value="Unassembled WGS sequence"/>
</dbReference>
<sequence length="291" mass="31611">MTCCGLHAYNKETHFCCGGLPVAFPFHQIECVIKPPAYNWSTQICVSGLNIDMPMSICQDGNMHVCCGGLIADMPMKACVPGPLHSDEKCCGLTRYNLKNERCCGRHTVPAVHPGMAPLAKDECTQPPAMDPDNQICVGGVIYRISAPECGGEVHYCCGHAILPKVGHWKPASSRDFRKQNASPENHLFFKQNAAPGNLGPMSTSTTTTTTTTTPTTTVTTTTAKPVFMCGPTEYDPTVSICCSLRVYSSLVYMCCDGQIQGRPIDPGCCSKFAYSRLSHKCVWGMLLPHY</sequence>
<comment type="caution">
    <text evidence="2">The sequence shown here is derived from an EMBL/GenBank/DDBJ whole genome shotgun (WGS) entry which is preliminary data.</text>
</comment>
<organism evidence="2 3">
    <name type="scientific">Ridgeia piscesae</name>
    <name type="common">Tubeworm</name>
    <dbReference type="NCBI Taxonomy" id="27915"/>
    <lineage>
        <taxon>Eukaryota</taxon>
        <taxon>Metazoa</taxon>
        <taxon>Spiralia</taxon>
        <taxon>Lophotrochozoa</taxon>
        <taxon>Annelida</taxon>
        <taxon>Polychaeta</taxon>
        <taxon>Sedentaria</taxon>
        <taxon>Canalipalpata</taxon>
        <taxon>Sabellida</taxon>
        <taxon>Siboglinidae</taxon>
        <taxon>Ridgeia</taxon>
    </lineage>
</organism>
<dbReference type="EMBL" id="JAODUO010000896">
    <property type="protein sequence ID" value="KAK2173168.1"/>
    <property type="molecule type" value="Genomic_DNA"/>
</dbReference>
<evidence type="ECO:0000313" key="3">
    <source>
        <dbReference type="Proteomes" id="UP001209878"/>
    </source>
</evidence>
<name>A0AAD9NLP2_RIDPI</name>